<proteinExistence type="predicted"/>
<comment type="caution">
    <text evidence="2">The sequence shown here is derived from an EMBL/GenBank/DDBJ whole genome shotgun (WGS) entry which is preliminary data.</text>
</comment>
<dbReference type="OrthoDB" id="424974at2759"/>
<sequence>MNQLLTVSVGVLSLITLTVAGTSYNYLDEKQDNSNINFNQPFDASYYLEMSCPKKLPIDRLIVRRAEACLEKTLNDEIVAKLLIMASVREFQKFSTKICKQWPHIRICLDEIISYLESCHEKSYIGQVTDEIVNYVCTDPISDNVDTNNLGDFLTAGGLSCTNFDVLASCMKFSLDQSISFCTMTEKIRSCSKPAFDGCDTSKPWDVIEKGLGEQEAIMRCGTPEENGVSSAAPSLNSINK</sequence>
<dbReference type="Proteomes" id="UP000094527">
    <property type="component" value="Unassembled WGS sequence"/>
</dbReference>
<organism evidence="2 3">
    <name type="scientific">Orchesella cincta</name>
    <name type="common">Springtail</name>
    <name type="synonym">Podura cincta</name>
    <dbReference type="NCBI Taxonomy" id="48709"/>
    <lineage>
        <taxon>Eukaryota</taxon>
        <taxon>Metazoa</taxon>
        <taxon>Ecdysozoa</taxon>
        <taxon>Arthropoda</taxon>
        <taxon>Hexapoda</taxon>
        <taxon>Collembola</taxon>
        <taxon>Entomobryomorpha</taxon>
        <taxon>Entomobryoidea</taxon>
        <taxon>Orchesellidae</taxon>
        <taxon>Orchesellinae</taxon>
        <taxon>Orchesella</taxon>
    </lineage>
</organism>
<accession>A0A1D2NA96</accession>
<gene>
    <name evidence="2" type="ORF">Ocin01_04514</name>
</gene>
<keyword evidence="1" id="KW-0732">Signal</keyword>
<dbReference type="AlphaFoldDB" id="A0A1D2NA96"/>
<keyword evidence="3" id="KW-1185">Reference proteome</keyword>
<name>A0A1D2NA96_ORCCI</name>
<evidence type="ECO:0008006" key="4">
    <source>
        <dbReference type="Google" id="ProtNLM"/>
    </source>
</evidence>
<protein>
    <recommendedName>
        <fullName evidence="4">Secreted protein</fullName>
    </recommendedName>
</protein>
<evidence type="ECO:0000256" key="1">
    <source>
        <dbReference type="SAM" id="SignalP"/>
    </source>
</evidence>
<feature type="chain" id="PRO_5008905285" description="Secreted protein" evidence="1">
    <location>
        <begin position="21"/>
        <end position="241"/>
    </location>
</feature>
<reference evidence="2 3" key="1">
    <citation type="journal article" date="2016" name="Genome Biol. Evol.">
        <title>Gene Family Evolution Reflects Adaptation to Soil Environmental Stressors in the Genome of the Collembolan Orchesella cincta.</title>
        <authorList>
            <person name="Faddeeva-Vakhrusheva A."/>
            <person name="Derks M.F."/>
            <person name="Anvar S.Y."/>
            <person name="Agamennone V."/>
            <person name="Suring W."/>
            <person name="Smit S."/>
            <person name="van Straalen N.M."/>
            <person name="Roelofs D."/>
        </authorList>
    </citation>
    <scope>NUCLEOTIDE SEQUENCE [LARGE SCALE GENOMIC DNA]</scope>
    <source>
        <tissue evidence="2">Mixed pool</tissue>
    </source>
</reference>
<feature type="signal peptide" evidence="1">
    <location>
        <begin position="1"/>
        <end position="20"/>
    </location>
</feature>
<evidence type="ECO:0000313" key="3">
    <source>
        <dbReference type="Proteomes" id="UP000094527"/>
    </source>
</evidence>
<dbReference type="EMBL" id="LJIJ01000122">
    <property type="protein sequence ID" value="ODN02178.1"/>
    <property type="molecule type" value="Genomic_DNA"/>
</dbReference>
<evidence type="ECO:0000313" key="2">
    <source>
        <dbReference type="EMBL" id="ODN02178.1"/>
    </source>
</evidence>